<evidence type="ECO:0000313" key="3">
    <source>
        <dbReference type="Proteomes" id="UP001500618"/>
    </source>
</evidence>
<gene>
    <name evidence="2" type="ORF">GCM10009765_44600</name>
</gene>
<accession>A0ABN2HME3</accession>
<evidence type="ECO:0000256" key="1">
    <source>
        <dbReference type="SAM" id="MobiDB-lite"/>
    </source>
</evidence>
<reference evidence="2 3" key="1">
    <citation type="journal article" date="2019" name="Int. J. Syst. Evol. Microbiol.">
        <title>The Global Catalogue of Microorganisms (GCM) 10K type strain sequencing project: providing services to taxonomists for standard genome sequencing and annotation.</title>
        <authorList>
            <consortium name="The Broad Institute Genomics Platform"/>
            <consortium name="The Broad Institute Genome Sequencing Center for Infectious Disease"/>
            <person name="Wu L."/>
            <person name="Ma J."/>
        </authorList>
    </citation>
    <scope>NUCLEOTIDE SEQUENCE [LARGE SCALE GENOMIC DNA]</scope>
    <source>
        <strain evidence="2 3">JCM 14718</strain>
    </source>
</reference>
<dbReference type="RefSeq" id="WP_163573425.1">
    <property type="nucleotide sequence ID" value="NZ_BAAANY010000017.1"/>
</dbReference>
<keyword evidence="3" id="KW-1185">Reference proteome</keyword>
<organism evidence="2 3">
    <name type="scientific">Fodinicola feengrottensis</name>
    <dbReference type="NCBI Taxonomy" id="435914"/>
    <lineage>
        <taxon>Bacteria</taxon>
        <taxon>Bacillati</taxon>
        <taxon>Actinomycetota</taxon>
        <taxon>Actinomycetes</taxon>
        <taxon>Mycobacteriales</taxon>
        <taxon>Fodinicola</taxon>
    </lineage>
</organism>
<proteinExistence type="predicted"/>
<comment type="caution">
    <text evidence="2">The sequence shown here is derived from an EMBL/GenBank/DDBJ whole genome shotgun (WGS) entry which is preliminary data.</text>
</comment>
<name>A0ABN2HME3_9ACTN</name>
<dbReference type="EMBL" id="BAAANY010000017">
    <property type="protein sequence ID" value="GAA1690265.1"/>
    <property type="molecule type" value="Genomic_DNA"/>
</dbReference>
<evidence type="ECO:0008006" key="4">
    <source>
        <dbReference type="Google" id="ProtNLM"/>
    </source>
</evidence>
<evidence type="ECO:0000313" key="2">
    <source>
        <dbReference type="EMBL" id="GAA1690265.1"/>
    </source>
</evidence>
<feature type="region of interest" description="Disordered" evidence="1">
    <location>
        <begin position="1"/>
        <end position="52"/>
    </location>
</feature>
<protein>
    <recommendedName>
        <fullName evidence="4">Ribbon-helix-helix protein, CopG family</fullName>
    </recommendedName>
</protein>
<dbReference type="Proteomes" id="UP001500618">
    <property type="component" value="Unassembled WGS sequence"/>
</dbReference>
<sequence>MSRRASLPGAAELFRSTQQRPAFPDSDEKPDNVSPLPTRRQARRGTGRERHDEKITVYVSAEELLALESARLTLRREHGLAVDRGRIVRHAIALALTSLDEFGDDSPLVQRLLNED</sequence>